<name>A0A8J7G8G7_9ACTN</name>
<reference evidence="2" key="1">
    <citation type="submission" date="2020-11" db="EMBL/GenBank/DDBJ databases">
        <title>Sequencing the genomes of 1000 actinobacteria strains.</title>
        <authorList>
            <person name="Klenk H.-P."/>
        </authorList>
    </citation>
    <scope>NUCLEOTIDE SEQUENCE</scope>
    <source>
        <strain evidence="2">DSM 45356</strain>
    </source>
</reference>
<feature type="transmembrane region" description="Helical" evidence="1">
    <location>
        <begin position="58"/>
        <end position="78"/>
    </location>
</feature>
<keyword evidence="1" id="KW-0812">Transmembrane</keyword>
<dbReference type="InterPro" id="IPR045713">
    <property type="entry name" value="DUF6069"/>
</dbReference>
<dbReference type="Proteomes" id="UP000622552">
    <property type="component" value="Unassembled WGS sequence"/>
</dbReference>
<evidence type="ECO:0000256" key="1">
    <source>
        <dbReference type="SAM" id="Phobius"/>
    </source>
</evidence>
<protein>
    <submittedName>
        <fullName evidence="2">Uncharacterized protein</fullName>
    </submittedName>
</protein>
<dbReference type="EMBL" id="JADOUF010000001">
    <property type="protein sequence ID" value="MBG6135633.1"/>
    <property type="molecule type" value="Genomic_DNA"/>
</dbReference>
<comment type="caution">
    <text evidence="2">The sequence shown here is derived from an EMBL/GenBank/DDBJ whole genome shotgun (WGS) entry which is preliminary data.</text>
</comment>
<organism evidence="2 3">
    <name type="scientific">Longispora fulva</name>
    <dbReference type="NCBI Taxonomy" id="619741"/>
    <lineage>
        <taxon>Bacteria</taxon>
        <taxon>Bacillati</taxon>
        <taxon>Actinomycetota</taxon>
        <taxon>Actinomycetes</taxon>
        <taxon>Micromonosporales</taxon>
        <taxon>Micromonosporaceae</taxon>
        <taxon>Longispora</taxon>
    </lineage>
</organism>
<feature type="transmembrane region" description="Helical" evidence="1">
    <location>
        <begin position="21"/>
        <end position="38"/>
    </location>
</feature>
<dbReference type="RefSeq" id="WP_231398718.1">
    <property type="nucleotide sequence ID" value="NZ_BONS01000002.1"/>
</dbReference>
<dbReference type="AlphaFoldDB" id="A0A8J7G8G7"/>
<dbReference type="Pfam" id="PF19545">
    <property type="entry name" value="DUF6069"/>
    <property type="match status" value="1"/>
</dbReference>
<keyword evidence="1" id="KW-1133">Transmembrane helix</keyword>
<feature type="transmembrane region" description="Helical" evidence="1">
    <location>
        <begin position="90"/>
        <end position="108"/>
    </location>
</feature>
<accession>A0A8J7G8G7</accession>
<proteinExistence type="predicted"/>
<feature type="transmembrane region" description="Helical" evidence="1">
    <location>
        <begin position="114"/>
        <end position="133"/>
    </location>
</feature>
<sequence length="142" mass="14838">MTDTRFPQSRRDVLCRRTTRLGVVLGATVSALISWTSLHRLAGIDLAVGRGDAVRHVGAGSVVLATLVAGLAAWAALAVLERTTGHARRVWTVLALAVLVVSLLGPLGGATGSAQVGLAALHLTVGAILILALPRTHRQCWR</sequence>
<evidence type="ECO:0000313" key="3">
    <source>
        <dbReference type="Proteomes" id="UP000622552"/>
    </source>
</evidence>
<gene>
    <name evidence="2" type="ORF">IW245_001827</name>
</gene>
<keyword evidence="1" id="KW-0472">Membrane</keyword>
<keyword evidence="3" id="KW-1185">Reference proteome</keyword>
<evidence type="ECO:0000313" key="2">
    <source>
        <dbReference type="EMBL" id="MBG6135633.1"/>
    </source>
</evidence>